<evidence type="ECO:0000256" key="1">
    <source>
        <dbReference type="SAM" id="MobiDB-lite"/>
    </source>
</evidence>
<gene>
    <name evidence="2" type="ORF">S03H2_25796</name>
</gene>
<evidence type="ECO:0000313" key="2">
    <source>
        <dbReference type="EMBL" id="GAH35938.1"/>
    </source>
</evidence>
<protein>
    <submittedName>
        <fullName evidence="2">Uncharacterized protein</fullName>
    </submittedName>
</protein>
<name>X1GSE7_9ZZZZ</name>
<dbReference type="AlphaFoldDB" id="X1GSE7"/>
<reference evidence="2" key="1">
    <citation type="journal article" date="2014" name="Front. Microbiol.">
        <title>High frequency of phylogenetically diverse reductive dehalogenase-homologous genes in deep subseafloor sedimentary metagenomes.</title>
        <authorList>
            <person name="Kawai M."/>
            <person name="Futagami T."/>
            <person name="Toyoda A."/>
            <person name="Takaki Y."/>
            <person name="Nishi S."/>
            <person name="Hori S."/>
            <person name="Arai W."/>
            <person name="Tsubouchi T."/>
            <person name="Morono Y."/>
            <person name="Uchiyama I."/>
            <person name="Ito T."/>
            <person name="Fujiyama A."/>
            <person name="Inagaki F."/>
            <person name="Takami H."/>
        </authorList>
    </citation>
    <scope>NUCLEOTIDE SEQUENCE</scope>
    <source>
        <strain evidence="2">Expedition CK06-06</strain>
    </source>
</reference>
<proteinExistence type="predicted"/>
<organism evidence="2">
    <name type="scientific">marine sediment metagenome</name>
    <dbReference type="NCBI Taxonomy" id="412755"/>
    <lineage>
        <taxon>unclassified sequences</taxon>
        <taxon>metagenomes</taxon>
        <taxon>ecological metagenomes</taxon>
    </lineage>
</organism>
<comment type="caution">
    <text evidence="2">The sequence shown here is derived from an EMBL/GenBank/DDBJ whole genome shotgun (WGS) entry which is preliminary data.</text>
</comment>
<feature type="region of interest" description="Disordered" evidence="1">
    <location>
        <begin position="1"/>
        <end position="31"/>
    </location>
</feature>
<accession>X1GSE7</accession>
<feature type="non-terminal residue" evidence="2">
    <location>
        <position position="68"/>
    </location>
</feature>
<dbReference type="EMBL" id="BARU01014711">
    <property type="protein sequence ID" value="GAH35938.1"/>
    <property type="molecule type" value="Genomic_DNA"/>
</dbReference>
<sequence>MTVKHLSNAEQYKRAVASQAKRSGRTPVDSYNLRRLRRRYGTGPQDYKPGYVVRPKHTTGVVRKTKPT</sequence>